<dbReference type="InterPro" id="IPR047662">
    <property type="entry name" value="SemiSWEET"/>
</dbReference>
<dbReference type="Pfam" id="PF04193">
    <property type="entry name" value="PQ-loop"/>
    <property type="match status" value="1"/>
</dbReference>
<gene>
    <name evidence="6" type="ORF">REIFOR_02940</name>
</gene>
<dbReference type="AlphaFoldDB" id="A0A2K8KWK9"/>
<comment type="subcellular location">
    <subcellularLocation>
        <location evidence="1">Membrane</location>
        <topology evidence="1">Multi-pass membrane protein</topology>
    </subcellularLocation>
</comment>
<evidence type="ECO:0000313" key="7">
    <source>
        <dbReference type="Proteomes" id="UP000229757"/>
    </source>
</evidence>
<name>A0A2K8KWK9_9GAMM</name>
<evidence type="ECO:0000256" key="3">
    <source>
        <dbReference type="ARBA" id="ARBA00022989"/>
    </source>
</evidence>
<proteinExistence type="predicted"/>
<dbReference type="EMBL" id="CP011797">
    <property type="protein sequence ID" value="ATX78061.1"/>
    <property type="molecule type" value="Genomic_DNA"/>
</dbReference>
<evidence type="ECO:0000256" key="5">
    <source>
        <dbReference type="SAM" id="Phobius"/>
    </source>
</evidence>
<feature type="transmembrane region" description="Helical" evidence="5">
    <location>
        <begin position="60"/>
        <end position="79"/>
    </location>
</feature>
<keyword evidence="3 5" id="KW-1133">Transmembrane helix</keyword>
<keyword evidence="4 5" id="KW-0472">Membrane</keyword>
<evidence type="ECO:0000256" key="2">
    <source>
        <dbReference type="ARBA" id="ARBA00022692"/>
    </source>
</evidence>
<reference evidence="6 7" key="1">
    <citation type="journal article" date="2017" name="Environ. Microbiol.">
        <title>Genomic and physiological analyses of 'Reinekea forsetii' reveal a versatile opportunistic lifestyle during spring algae blooms.</title>
        <authorList>
            <person name="Avci B."/>
            <person name="Hahnke R.L."/>
            <person name="Chafee M."/>
            <person name="Fischer T."/>
            <person name="Gruber-Vodicka H."/>
            <person name="Tegetmeyer H.E."/>
            <person name="Harder J."/>
            <person name="Fuchs B.M."/>
            <person name="Amann R.I."/>
            <person name="Teeling H."/>
        </authorList>
    </citation>
    <scope>NUCLEOTIDE SEQUENCE [LARGE SCALE GENOMIC DNA]</scope>
    <source>
        <strain evidence="6 7">Hel1_31_D35</strain>
    </source>
</reference>
<dbReference type="GO" id="GO:0051119">
    <property type="term" value="F:sugar transmembrane transporter activity"/>
    <property type="evidence" value="ECO:0007669"/>
    <property type="project" value="InterPro"/>
</dbReference>
<dbReference type="Gene3D" id="1.20.1280.290">
    <property type="match status" value="1"/>
</dbReference>
<keyword evidence="2 5" id="KW-0812">Transmembrane</keyword>
<evidence type="ECO:0000313" key="6">
    <source>
        <dbReference type="EMBL" id="ATX78061.1"/>
    </source>
</evidence>
<dbReference type="NCBIfam" id="NF037968">
    <property type="entry name" value="SemiSWEET_2"/>
    <property type="match status" value="1"/>
</dbReference>
<dbReference type="Proteomes" id="UP000229757">
    <property type="component" value="Chromosome"/>
</dbReference>
<sequence length="93" mass="10149">MITLIGVVAATCTTISFVPQVIQIQKTRNVSGISLSMYGILTTGVGLWMLYGFLIRDMAVFFANLITFALAMAVITLTVKERLSLAKKVVHQV</sequence>
<accession>A0A2K8KWK9</accession>
<dbReference type="KEGG" id="rfo:REIFOR_02940"/>
<keyword evidence="7" id="KW-1185">Reference proteome</keyword>
<evidence type="ECO:0000256" key="1">
    <source>
        <dbReference type="ARBA" id="ARBA00004141"/>
    </source>
</evidence>
<organism evidence="6 7">
    <name type="scientific">Reinekea forsetii</name>
    <dbReference type="NCBI Taxonomy" id="1336806"/>
    <lineage>
        <taxon>Bacteria</taxon>
        <taxon>Pseudomonadati</taxon>
        <taxon>Pseudomonadota</taxon>
        <taxon>Gammaproteobacteria</taxon>
        <taxon>Oceanospirillales</taxon>
        <taxon>Saccharospirillaceae</taxon>
        <taxon>Reinekea</taxon>
    </lineage>
</organism>
<feature type="transmembrane region" description="Helical" evidence="5">
    <location>
        <begin position="35"/>
        <end position="54"/>
    </location>
</feature>
<dbReference type="GO" id="GO:0016020">
    <property type="term" value="C:membrane"/>
    <property type="evidence" value="ECO:0007669"/>
    <property type="project" value="UniProtKB-SubCell"/>
</dbReference>
<evidence type="ECO:0000256" key="4">
    <source>
        <dbReference type="ARBA" id="ARBA00023136"/>
    </source>
</evidence>
<protein>
    <submittedName>
        <fullName evidence="6">PQ loop superfamily protein</fullName>
    </submittedName>
</protein>
<dbReference type="InterPro" id="IPR006603">
    <property type="entry name" value="PQ-loop_rpt"/>
</dbReference>